<dbReference type="PROSITE" id="PS50525">
    <property type="entry name" value="RDRP_SSRNA_NEG_SEG"/>
    <property type="match status" value="1"/>
</dbReference>
<evidence type="ECO:0000256" key="5">
    <source>
        <dbReference type="ARBA" id="ARBA00030436"/>
    </source>
</evidence>
<dbReference type="InterPro" id="IPR007322">
    <property type="entry name" value="RNA_pol_bunyavir"/>
</dbReference>
<feature type="domain" description="RdRp catalytic" evidence="7">
    <location>
        <begin position="1063"/>
        <end position="1260"/>
    </location>
</feature>
<evidence type="ECO:0000256" key="2">
    <source>
        <dbReference type="ARBA" id="ARBA00018602"/>
    </source>
</evidence>
<keyword evidence="8" id="KW-0548">Nucleotidyltransferase</keyword>
<evidence type="ECO:0000256" key="3">
    <source>
        <dbReference type="ARBA" id="ARBA00022679"/>
    </source>
</evidence>
<evidence type="ECO:0000256" key="6">
    <source>
        <dbReference type="ARBA" id="ARBA00031012"/>
    </source>
</evidence>
<dbReference type="EC" id="2.7.7.48" evidence="1"/>
<reference evidence="8" key="1">
    <citation type="submission" date="2024-07" db="EMBL/GenBank/DDBJ databases">
        <title>Metagenomic identification of novel viruses for potential beneficial use in switchgrass (Panicum virgatum L.), a developing bioenergy feedstock.</title>
        <authorList>
            <person name="Maclot F."/>
            <person name="Cole E."/>
            <person name="Ryskamp M."/>
            <person name="Nakasato K."/>
            <person name="Malmstrom C.M."/>
        </authorList>
    </citation>
    <scope>NUCLEOTIDE SEQUENCE</scope>
    <source>
        <strain evidence="8">MI-01</strain>
    </source>
</reference>
<dbReference type="InterPro" id="IPR007099">
    <property type="entry name" value="RNA-dir_pol_NSvirus"/>
</dbReference>
<organism evidence="8">
    <name type="scientific">Switchgrass phenui-like virus 1</name>
    <dbReference type="NCBI Taxonomy" id="3233120"/>
    <lineage>
        <taxon>Viruses</taxon>
        <taxon>Riboviria</taxon>
        <taxon>Orthornavirae</taxon>
        <taxon>Negarnaviricota</taxon>
        <taxon>Polyploviricotina</taxon>
        <taxon>Bunyaviricetes</taxon>
        <taxon>Hareavirales</taxon>
        <taxon>Phenuiviridae</taxon>
    </lineage>
</organism>
<dbReference type="GO" id="GO:0003968">
    <property type="term" value="F:RNA-directed RNA polymerase activity"/>
    <property type="evidence" value="ECO:0007669"/>
    <property type="project" value="UniProtKB-KW"/>
</dbReference>
<dbReference type="Pfam" id="PF04196">
    <property type="entry name" value="Bunya_RdRp"/>
    <property type="match status" value="1"/>
</dbReference>
<dbReference type="GO" id="GO:0039694">
    <property type="term" value="P:viral RNA genome replication"/>
    <property type="evidence" value="ECO:0007669"/>
    <property type="project" value="InterPro"/>
</dbReference>
<dbReference type="GO" id="GO:0006351">
    <property type="term" value="P:DNA-templated transcription"/>
    <property type="evidence" value="ECO:0007669"/>
    <property type="project" value="InterPro"/>
</dbReference>
<protein>
    <recommendedName>
        <fullName evidence="2">RNA-directed RNA polymerase L</fullName>
        <ecNumber evidence="1">2.7.7.48</ecNumber>
    </recommendedName>
    <alternativeName>
        <fullName evidence="4">Large structural protein</fullName>
    </alternativeName>
    <alternativeName>
        <fullName evidence="6">Replicase</fullName>
    </alternativeName>
    <alternativeName>
        <fullName evidence="5">Transcriptase</fullName>
    </alternativeName>
</protein>
<keyword evidence="3" id="KW-0808">Transferase</keyword>
<evidence type="ECO:0000313" key="8">
    <source>
        <dbReference type="EMBL" id="XCN99621.1"/>
    </source>
</evidence>
<keyword evidence="8" id="KW-0696">RNA-directed RNA polymerase</keyword>
<accession>A0AAU8MGM4</accession>
<dbReference type="EMBL" id="PP996022">
    <property type="protein sequence ID" value="XCN99621.1"/>
    <property type="molecule type" value="Genomic_RNA"/>
</dbReference>
<proteinExistence type="predicted"/>
<evidence type="ECO:0000256" key="1">
    <source>
        <dbReference type="ARBA" id="ARBA00012494"/>
    </source>
</evidence>
<evidence type="ECO:0000256" key="4">
    <source>
        <dbReference type="ARBA" id="ARBA00030285"/>
    </source>
</evidence>
<sequence length="2329" mass="270636">MCWTNRVIKHSKSQQSICKHYRRTSFEDECFIMCNDSLKDGYCYLKPIEDKLSAYEELGKYPKFTDILKYVQKPEIKCSPFSIINRPISHLIIEGDIIEEPFEMYYGCENCKRTGKRHVPYFTQKIQRCSQCKTNLKVLFLPATRFCNVVVGSNITYTEKEFLSDPQTYYYEGRIETKLIPFRNENTISIKTDKGRLLISDEIYGKRIKNVRHDYISNECEEETDKKLSSIGVEHYQGNLTPDFIDPVSKKVVEIGTCNSQYHAALMSMYNSKVLKYKDIVESVNGSLAVVIIGINRVVTNLKLDRPEYIRLINRFMEITSIEPQITQLCGVNIFKDKDNDDERLSKMIFNEFKYKPLEDKQYNLNSLMRFQNTPTKEDIKKASVILEQELKKSKISSCQDKSDFLSYLSKFDSENSRLDMKRICNIPMIIPSEENSDHVNSLCEFDEDMPMSMQDLWYHTAKHEVVEPTREEVESGTHVNKKRYMFNPRLSESSMEELSLKGIGAKQFEGKFDKLDTKQSESKKSFSPDVYTGDIESFVSIEWLNHAHKNIFVPDILIKTVELSKLNSTMSLKQESVDIWKNSLNNKFMSFCFMISYLFTEISYCYKHWTPAKTFMRKNLKFGITLLIYNPKSHLFVSFCFPRKHITILEQGKIGPTLYNCGDFVISDFCSFNEPTLEHFVKSGPYMNSIYHHLQSATESKIGINSEYTVKSLNHILLLYLNNKTDLEELITSQRYLTMKVLEDIDPNPWVFVKRLPSVMRSRLTVYYLWRTFNMMEFYTVRKIIKIPENVNGMVLYNYKNIKSIFTDQEISLNLKINEFYFGYVISKERGRGGDRMFKVLSKMIEQEYSFRDSDPEPFTSTFKTPKFASNENILKIFSHNFANIIKCKLGDNFKEKLYEDFISEVAYTNFNKLATLKASSRTHDEPLRIDELKTSELTRQQIQNIIDKDNKKEVEKRPKMIAAIIDLVDKYKTEKGREPLHVVEMLPWCLDRLLKKKRFDSDCFAKPQHGGDREIHVLEVSMRIVQYHVELFARVVCKYFPSETTCNPDTKDNFVKEHYKSSTEKYNSYSTYSKSADATKWCQGHHTSHFAALYMAVAPEELKPFLINSLSLWPHKSLNFPTTLVSTLLKNMNLKNVSPLYNRFRHEFSTGTGMFSNKNDNKITFKSGMFQGILHTTSSLYHTMIQENMKMLVQNIYSVKMNINPICTVVQGSDDSGMMISVPGNPTKRSMRIAKTMLMWKENVSEHLSVYCSKEKSSIGTHDLIEYNSEWHSRHKIIKPTFRWISACLEVSVTEKFIDRFRIFNGILTQCLEGGASTLECALVQLNQACLHYMLLGFMTQDAAEEMYTEFAYNPDPSLGFFPCDYDIAAGVTGVEFQLYNLYKYTNFGSTLRNKMSTEMSLYYSQDHLPNSMKVKDLQSVKLRFCNMRIFETFVSSLPIDSLETALAKIEDEPELIFGRHTSWKEDQPNLTLKVFSSGVKDSISNVSPTLRMMASSAYILTEKCLSCFEFDEKMSLIELSRTLRYSGLSDKLPEYQIFPLYNEFARVLKTIHYMTNNMLTQDVIIRKSSKNKISVFEKPVHDIPIIDIAKQVWLGLGHVTLSSSQIRERWESITEMYPFLSKKSGKDGLDETCKNLNTNVVLCKQLLESLNTRTRNIVLYDSNSKSNSLSHTISRIYWPHVKIVTPLRESDDHLKLRSEFFAISTFWFSLSEKEKLINNLLLESDILNQPMSSIHPKLHKLKIFRDYLSGERKSSLISRITALKQGVIGCFTVRQHGFGINRSNYGEWVGQVCGVNVKIMMRDEYITNIEVAGMQDSIALGKALVNLINEFRMKFPENSINCYKLIENGRFKLTNRTGIPVIVNKQVSFGFVESLENWNWSLNLEDSNLRLKVHDNTGGKMSIITLLSETFTSKDWVQDNKIYSYDDLFNKWSNGDSITVEDFNTKVLNTISDRRIEMLNFFKRMKDHNTRGLWDFSSLRNTIIKSFGLNVKKTKTELSEEESSLNDNDHMELLSIVRDLDFRDFNFDETIPDWSEDVQNEEDIFCFEDDGSNMDDALDLFGGADYNETIFENSWDSNTTMPTSLKFFSFLNQLSIVHYRMSFKELYTKAKSDTNFGAAGSLGKVLSLVLLRYHVKTNVDLDESIVDFEQDSVQMAESVKTEEDVNKLDIDDLQAKRKEIENHMESLDPSMAAILKKSLDRVNHLIEMKESSSTSQVKVTFDTFMSELYSFLTCYDLIPEKMKLIDDMNHEEFAELMMGGMLKLRNSNYEIMTEHEKTLINYAMQYRIINSTLCNLLCNTFKFNMDKYNYTFIVDESFPTFNEFEF</sequence>
<evidence type="ECO:0000259" key="7">
    <source>
        <dbReference type="PROSITE" id="PS50525"/>
    </source>
</evidence>
<name>A0AAU8MGM4_9VIRU</name>